<sequence>MYKTFFNSLGDALRAGGISLHRLGTRLQGNYAYVEQLNRHSRIAPFKDVVPFVGQSTFVAPNSAVIGDVSLGKNSSVWYNCVLRGDVNSIIIGDETTIGDRSVIHVANHGPQGEQATVIGNRVYIGPGAIIHGAEIQDGAYIGAGSIVYDGSVMEKNSILEAGSLLTSGKKVKEGEVWGGSPAKFIRNITDKECEKVNKLVDDNVALSEEHDVEQSKSAKQIFLDQVNLNSTRRTRPDYLILSDKYNKNQDK</sequence>
<dbReference type="InterPro" id="IPR047324">
    <property type="entry name" value="LbH_gamma_CA-like"/>
</dbReference>
<dbReference type="PANTHER" id="PTHR13061:SF29">
    <property type="entry name" value="GAMMA CARBONIC ANHYDRASE-LIKE 1, MITOCHONDRIAL-RELATED"/>
    <property type="match status" value="1"/>
</dbReference>
<gene>
    <name evidence="1" type="ORF">CYY_009638</name>
</gene>
<organism evidence="1 2">
    <name type="scientific">Polysphondylium violaceum</name>
    <dbReference type="NCBI Taxonomy" id="133409"/>
    <lineage>
        <taxon>Eukaryota</taxon>
        <taxon>Amoebozoa</taxon>
        <taxon>Evosea</taxon>
        <taxon>Eumycetozoa</taxon>
        <taxon>Dictyostelia</taxon>
        <taxon>Dictyosteliales</taxon>
        <taxon>Dictyosteliaceae</taxon>
        <taxon>Polysphondylium</taxon>
    </lineage>
</organism>
<comment type="caution">
    <text evidence="1">The sequence shown here is derived from an EMBL/GenBank/DDBJ whole genome shotgun (WGS) entry which is preliminary data.</text>
</comment>
<evidence type="ECO:0000313" key="2">
    <source>
        <dbReference type="Proteomes" id="UP000695562"/>
    </source>
</evidence>
<dbReference type="InterPro" id="IPR011004">
    <property type="entry name" value="Trimer_LpxA-like_sf"/>
</dbReference>
<keyword evidence="2" id="KW-1185">Reference proteome</keyword>
<protein>
    <recommendedName>
        <fullName evidence="3">Trimeric LpxA-like domain-containing protein</fullName>
    </recommendedName>
</protein>
<dbReference type="CDD" id="cd04645">
    <property type="entry name" value="LbH_gamma_CA_like"/>
    <property type="match status" value="1"/>
</dbReference>
<dbReference type="Pfam" id="PF00132">
    <property type="entry name" value="Hexapep"/>
    <property type="match status" value="1"/>
</dbReference>
<dbReference type="AlphaFoldDB" id="A0A8J4PJU2"/>
<dbReference type="Gene3D" id="2.160.10.10">
    <property type="entry name" value="Hexapeptide repeat proteins"/>
    <property type="match status" value="1"/>
</dbReference>
<dbReference type="InterPro" id="IPR001451">
    <property type="entry name" value="Hexapep"/>
</dbReference>
<dbReference type="EMBL" id="AJWJ01000764">
    <property type="protein sequence ID" value="KAF2069040.1"/>
    <property type="molecule type" value="Genomic_DNA"/>
</dbReference>
<evidence type="ECO:0000313" key="1">
    <source>
        <dbReference type="EMBL" id="KAF2069040.1"/>
    </source>
</evidence>
<dbReference type="Proteomes" id="UP000695562">
    <property type="component" value="Unassembled WGS sequence"/>
</dbReference>
<dbReference type="SUPFAM" id="SSF51161">
    <property type="entry name" value="Trimeric LpxA-like enzymes"/>
    <property type="match status" value="1"/>
</dbReference>
<dbReference type="OrthoDB" id="25818at2759"/>
<dbReference type="PANTHER" id="PTHR13061">
    <property type="entry name" value="DYNACTIN SUBUNIT P25"/>
    <property type="match status" value="1"/>
</dbReference>
<dbReference type="InterPro" id="IPR050484">
    <property type="entry name" value="Transf_Hexapept/Carb_Anhydrase"/>
</dbReference>
<accession>A0A8J4PJU2</accession>
<evidence type="ECO:0008006" key="3">
    <source>
        <dbReference type="Google" id="ProtNLM"/>
    </source>
</evidence>
<reference evidence="1" key="1">
    <citation type="submission" date="2020-01" db="EMBL/GenBank/DDBJ databases">
        <title>Development of genomics and gene disruption for Polysphondylium violaceum indicates a role for the polyketide synthase stlB in stalk morphogenesis.</title>
        <authorList>
            <person name="Narita B."/>
            <person name="Kawabe Y."/>
            <person name="Kin K."/>
            <person name="Saito T."/>
            <person name="Gibbs R."/>
            <person name="Kuspa A."/>
            <person name="Muzny D."/>
            <person name="Queller D."/>
            <person name="Richards S."/>
            <person name="Strassman J."/>
            <person name="Sucgang R."/>
            <person name="Worley K."/>
            <person name="Schaap P."/>
        </authorList>
    </citation>
    <scope>NUCLEOTIDE SEQUENCE</scope>
    <source>
        <strain evidence="1">QSvi11</strain>
    </source>
</reference>
<proteinExistence type="predicted"/>
<name>A0A8J4PJU2_9MYCE</name>